<dbReference type="AlphaFoldDB" id="A0A084VZ09"/>
<accession>A0A084VZ09</accession>
<dbReference type="Proteomes" id="UP000030765">
    <property type="component" value="Unassembled WGS sequence"/>
</dbReference>
<proteinExistence type="predicted"/>
<name>A0A084VZ09_ANOSI</name>
<sequence>MEIFAGPLQCAGPPFVPLANSSHFGGEVTDSDSTRAGMCPAPTFPQSPLLRSVLHGGLTKYIRIPQHDERMDDIPDFGR</sequence>
<reference evidence="1 3" key="1">
    <citation type="journal article" date="2014" name="BMC Genomics">
        <title>Genome sequence of Anopheles sinensis provides insight into genetics basis of mosquito competence for malaria parasites.</title>
        <authorList>
            <person name="Zhou D."/>
            <person name="Zhang D."/>
            <person name="Ding G."/>
            <person name="Shi L."/>
            <person name="Hou Q."/>
            <person name="Ye Y."/>
            <person name="Xu Y."/>
            <person name="Zhou H."/>
            <person name="Xiong C."/>
            <person name="Li S."/>
            <person name="Yu J."/>
            <person name="Hong S."/>
            <person name="Yu X."/>
            <person name="Zou P."/>
            <person name="Chen C."/>
            <person name="Chang X."/>
            <person name="Wang W."/>
            <person name="Lv Y."/>
            <person name="Sun Y."/>
            <person name="Ma L."/>
            <person name="Shen B."/>
            <person name="Zhu C."/>
        </authorList>
    </citation>
    <scope>NUCLEOTIDE SEQUENCE [LARGE SCALE GENOMIC DNA]</scope>
</reference>
<dbReference type="EnsemblMetazoa" id="ASIC010981-RA">
    <property type="protein sequence ID" value="ASIC010981-PA"/>
    <property type="gene ID" value="ASIC010981"/>
</dbReference>
<dbReference type="EMBL" id="ATLV01018579">
    <property type="status" value="NOT_ANNOTATED_CDS"/>
    <property type="molecule type" value="Genomic_DNA"/>
</dbReference>
<organism evidence="1">
    <name type="scientific">Anopheles sinensis</name>
    <name type="common">Mosquito</name>
    <dbReference type="NCBI Taxonomy" id="74873"/>
    <lineage>
        <taxon>Eukaryota</taxon>
        <taxon>Metazoa</taxon>
        <taxon>Ecdysozoa</taxon>
        <taxon>Arthropoda</taxon>
        <taxon>Hexapoda</taxon>
        <taxon>Insecta</taxon>
        <taxon>Pterygota</taxon>
        <taxon>Neoptera</taxon>
        <taxon>Endopterygota</taxon>
        <taxon>Diptera</taxon>
        <taxon>Nematocera</taxon>
        <taxon>Culicoidea</taxon>
        <taxon>Culicidae</taxon>
        <taxon>Anophelinae</taxon>
        <taxon>Anopheles</taxon>
    </lineage>
</organism>
<evidence type="ECO:0000313" key="3">
    <source>
        <dbReference type="Proteomes" id="UP000030765"/>
    </source>
</evidence>
<protein>
    <submittedName>
        <fullName evidence="1 2">Uncharacterized protein</fullName>
    </submittedName>
</protein>
<reference evidence="2" key="2">
    <citation type="submission" date="2020-05" db="UniProtKB">
        <authorList>
            <consortium name="EnsemblMetazoa"/>
        </authorList>
    </citation>
    <scope>IDENTIFICATION</scope>
</reference>
<evidence type="ECO:0000313" key="1">
    <source>
        <dbReference type="EMBL" id="KFB43203.1"/>
    </source>
</evidence>
<dbReference type="EMBL" id="KE525238">
    <property type="protein sequence ID" value="KFB43203.1"/>
    <property type="molecule type" value="Genomic_DNA"/>
</dbReference>
<dbReference type="VEuPathDB" id="VectorBase:ASIC010981"/>
<keyword evidence="3" id="KW-1185">Reference proteome</keyword>
<gene>
    <name evidence="1" type="ORF">ZHAS_00010981</name>
</gene>
<evidence type="ECO:0000313" key="2">
    <source>
        <dbReference type="EnsemblMetazoa" id="ASIC010981-PA"/>
    </source>
</evidence>